<evidence type="ECO:0000256" key="1">
    <source>
        <dbReference type="SAM" id="MobiDB-lite"/>
    </source>
</evidence>
<dbReference type="AlphaFoldDB" id="A0A0E9Q357"/>
<accession>A0A0E9Q357</accession>
<sequence length="39" mass="4607">MILLWIKMLLIKIHNRRRQKKKAETGKSTCSLKLGHANF</sequence>
<evidence type="ECO:0000313" key="2">
    <source>
        <dbReference type="EMBL" id="JAH10750.1"/>
    </source>
</evidence>
<reference evidence="2" key="2">
    <citation type="journal article" date="2015" name="Fish Shellfish Immunol.">
        <title>Early steps in the European eel (Anguilla anguilla)-Vibrio vulnificus interaction in the gills: Role of the RtxA13 toxin.</title>
        <authorList>
            <person name="Callol A."/>
            <person name="Pajuelo D."/>
            <person name="Ebbesson L."/>
            <person name="Teles M."/>
            <person name="MacKenzie S."/>
            <person name="Amaro C."/>
        </authorList>
    </citation>
    <scope>NUCLEOTIDE SEQUENCE</scope>
</reference>
<organism evidence="2">
    <name type="scientific">Anguilla anguilla</name>
    <name type="common">European freshwater eel</name>
    <name type="synonym">Muraena anguilla</name>
    <dbReference type="NCBI Taxonomy" id="7936"/>
    <lineage>
        <taxon>Eukaryota</taxon>
        <taxon>Metazoa</taxon>
        <taxon>Chordata</taxon>
        <taxon>Craniata</taxon>
        <taxon>Vertebrata</taxon>
        <taxon>Euteleostomi</taxon>
        <taxon>Actinopterygii</taxon>
        <taxon>Neopterygii</taxon>
        <taxon>Teleostei</taxon>
        <taxon>Anguilliformes</taxon>
        <taxon>Anguillidae</taxon>
        <taxon>Anguilla</taxon>
    </lineage>
</organism>
<reference evidence="2" key="1">
    <citation type="submission" date="2014-11" db="EMBL/GenBank/DDBJ databases">
        <authorList>
            <person name="Amaro Gonzalez C."/>
        </authorList>
    </citation>
    <scope>NUCLEOTIDE SEQUENCE</scope>
</reference>
<proteinExistence type="predicted"/>
<feature type="region of interest" description="Disordered" evidence="1">
    <location>
        <begin position="18"/>
        <end position="39"/>
    </location>
</feature>
<dbReference type="EMBL" id="GBXM01097827">
    <property type="protein sequence ID" value="JAH10750.1"/>
    <property type="molecule type" value="Transcribed_RNA"/>
</dbReference>
<name>A0A0E9Q357_ANGAN</name>
<protein>
    <submittedName>
        <fullName evidence="2">Uncharacterized protein</fullName>
    </submittedName>
</protein>